<comment type="caution">
    <text evidence="1">The sequence shown here is derived from an EMBL/GenBank/DDBJ whole genome shotgun (WGS) entry which is preliminary data.</text>
</comment>
<accession>A0A9N8ZQL8</accession>
<keyword evidence="2" id="KW-1185">Reference proteome</keyword>
<evidence type="ECO:0000313" key="2">
    <source>
        <dbReference type="Proteomes" id="UP000789706"/>
    </source>
</evidence>
<evidence type="ECO:0000313" key="1">
    <source>
        <dbReference type="EMBL" id="CAG8503610.1"/>
    </source>
</evidence>
<proteinExistence type="predicted"/>
<dbReference type="Proteomes" id="UP000789706">
    <property type="component" value="Unassembled WGS sequence"/>
</dbReference>
<gene>
    <name evidence="1" type="ORF">DEBURN_LOCUS4805</name>
</gene>
<organism evidence="1 2">
    <name type="scientific">Diversispora eburnea</name>
    <dbReference type="NCBI Taxonomy" id="1213867"/>
    <lineage>
        <taxon>Eukaryota</taxon>
        <taxon>Fungi</taxon>
        <taxon>Fungi incertae sedis</taxon>
        <taxon>Mucoromycota</taxon>
        <taxon>Glomeromycotina</taxon>
        <taxon>Glomeromycetes</taxon>
        <taxon>Diversisporales</taxon>
        <taxon>Diversisporaceae</taxon>
        <taxon>Diversispora</taxon>
    </lineage>
</organism>
<sequence>MEQIQNLHGIVEEERNRRMAMQVEFIANVTAYLNNFETNQAARLKASVETVQDSISKSESNPRLVSNVSSIKENVSSQLDAYKNAISSTMVSLDALSANANEETTKLHRQHIQSFEELTTNVTHSYSNIQNKMFNSRQELENNANNVLELNLFNDVSNRLKRSREEINTFESDKLQSYKKNKNWLR</sequence>
<dbReference type="AlphaFoldDB" id="A0A9N8ZQL8"/>
<protein>
    <submittedName>
        <fullName evidence="1">4644_t:CDS:1</fullName>
    </submittedName>
</protein>
<dbReference type="OrthoDB" id="10441503at2759"/>
<dbReference type="EMBL" id="CAJVPK010000391">
    <property type="protein sequence ID" value="CAG8503610.1"/>
    <property type="molecule type" value="Genomic_DNA"/>
</dbReference>
<reference evidence="1" key="1">
    <citation type="submission" date="2021-06" db="EMBL/GenBank/DDBJ databases">
        <authorList>
            <person name="Kallberg Y."/>
            <person name="Tangrot J."/>
            <person name="Rosling A."/>
        </authorList>
    </citation>
    <scope>NUCLEOTIDE SEQUENCE</scope>
    <source>
        <strain evidence="1">AZ414A</strain>
    </source>
</reference>
<name>A0A9N8ZQL8_9GLOM</name>